<dbReference type="RefSeq" id="WP_114770970.1">
    <property type="nucleotide sequence ID" value="NZ_QQBB01000006.1"/>
</dbReference>
<comment type="caution">
    <text evidence="3">The sequence shown here is derived from an EMBL/GenBank/DDBJ whole genome shotgun (WGS) entry which is preliminary data.</text>
</comment>
<dbReference type="InterPro" id="IPR011990">
    <property type="entry name" value="TPR-like_helical_dom_sf"/>
</dbReference>
<feature type="region of interest" description="Disordered" evidence="2">
    <location>
        <begin position="645"/>
        <end position="681"/>
    </location>
</feature>
<dbReference type="Gene3D" id="1.10.287.1490">
    <property type="match status" value="1"/>
</dbReference>
<name>A0A370HIF2_9HYPH</name>
<accession>A0A370HIF2</accession>
<evidence type="ECO:0000256" key="2">
    <source>
        <dbReference type="SAM" id="MobiDB-lite"/>
    </source>
</evidence>
<feature type="region of interest" description="Disordered" evidence="2">
    <location>
        <begin position="604"/>
        <end position="627"/>
    </location>
</feature>
<protein>
    <submittedName>
        <fullName evidence="3">Localization factor PodJL</fullName>
    </submittedName>
</protein>
<dbReference type="SMART" id="SM00671">
    <property type="entry name" value="SEL1"/>
    <property type="match status" value="4"/>
</dbReference>
<dbReference type="Gene3D" id="1.25.40.10">
    <property type="entry name" value="Tetratricopeptide repeat domain"/>
    <property type="match status" value="1"/>
</dbReference>
<dbReference type="SUPFAM" id="SSF81901">
    <property type="entry name" value="HCP-like"/>
    <property type="match status" value="1"/>
</dbReference>
<dbReference type="Proteomes" id="UP000254925">
    <property type="component" value="Unassembled WGS sequence"/>
</dbReference>
<dbReference type="OrthoDB" id="5295703at2"/>
<feature type="region of interest" description="Disordered" evidence="2">
    <location>
        <begin position="1020"/>
        <end position="1055"/>
    </location>
</feature>
<evidence type="ECO:0000313" key="3">
    <source>
        <dbReference type="EMBL" id="RDI57725.1"/>
    </source>
</evidence>
<proteinExistence type="predicted"/>
<dbReference type="PANTHER" id="PTHR43628">
    <property type="entry name" value="ACTIVATOR OF C KINASE PROTEIN 1-RELATED"/>
    <property type="match status" value="1"/>
</dbReference>
<evidence type="ECO:0000256" key="1">
    <source>
        <dbReference type="SAM" id="Coils"/>
    </source>
</evidence>
<keyword evidence="1" id="KW-0175">Coiled coil</keyword>
<feature type="compositionally biased region" description="Low complexity" evidence="2">
    <location>
        <begin position="1031"/>
        <end position="1046"/>
    </location>
</feature>
<feature type="region of interest" description="Disordered" evidence="2">
    <location>
        <begin position="71"/>
        <end position="90"/>
    </location>
</feature>
<feature type="region of interest" description="Disordered" evidence="2">
    <location>
        <begin position="701"/>
        <end position="737"/>
    </location>
</feature>
<feature type="coiled-coil region" evidence="1">
    <location>
        <begin position="105"/>
        <end position="147"/>
    </location>
</feature>
<dbReference type="Pfam" id="PF08238">
    <property type="entry name" value="Sel1"/>
    <property type="match status" value="4"/>
</dbReference>
<feature type="compositionally biased region" description="Low complexity" evidence="2">
    <location>
        <begin position="724"/>
        <end position="737"/>
    </location>
</feature>
<organism evidence="3 4">
    <name type="scientific">Microvirga subterranea</name>
    <dbReference type="NCBI Taxonomy" id="186651"/>
    <lineage>
        <taxon>Bacteria</taxon>
        <taxon>Pseudomonadati</taxon>
        <taxon>Pseudomonadota</taxon>
        <taxon>Alphaproteobacteria</taxon>
        <taxon>Hyphomicrobiales</taxon>
        <taxon>Methylobacteriaceae</taxon>
        <taxon>Microvirga</taxon>
    </lineage>
</organism>
<dbReference type="AlphaFoldDB" id="A0A370HIF2"/>
<feature type="region of interest" description="Disordered" evidence="2">
    <location>
        <begin position="37"/>
        <end position="60"/>
    </location>
</feature>
<feature type="compositionally biased region" description="Pro residues" evidence="2">
    <location>
        <begin position="711"/>
        <end position="720"/>
    </location>
</feature>
<dbReference type="EMBL" id="QQBB01000006">
    <property type="protein sequence ID" value="RDI57725.1"/>
    <property type="molecule type" value="Genomic_DNA"/>
</dbReference>
<dbReference type="InterPro" id="IPR006597">
    <property type="entry name" value="Sel1-like"/>
</dbReference>
<keyword evidence="4" id="KW-1185">Reference proteome</keyword>
<sequence length="1055" mass="112546">MSRHVLPKLDELGLDARDIAEAAARRSGMRVEDWLAATLAGPDGKQGPSHRPERRRAGDNLDGIIARLVESRRKAPGQAEPSGAALGPDEATRTAIALESMASWIEHAEERLNETARMSANQQDRIASALSQALTALKERLDTVERQVISERAVPARIEFPVQDAMKALAPLSETLTGLRTDMSRLAERLERPADAAMPPALEAIRADIEQLRATLGDLATRDEITALDRAVRDVSQHLEQGRPTKDVVTLANSVAAIFRRVESLSGEVADGVHGRIEAGIEQIRTRIDEASRAGVDRFAIEFLAGQIVDLRQELSGRAEPQQIERLSGEVASLGRQIADLRDNQVGRSDFAALKSSLEDVCAALGRTVAAQEASTVPEQLETLSRRLDALASRAEPEPANLDPIAEQLSFLTERMASMTDSRLEQTEALAAKMEHLSSQLASVADGASHDVLLKRFDRIEEELRQVGQQADTSTIELMLRAISERFEQPVPSHAALDALEQRIAALADRIVEPSSEPLRQVFDEATSQLRKMQDETASIVERATRTALQDIHRDTPASGDVDALKQGFVELKALQSRSDKKTQETLRAIRDALETLVSRYPGPVLQAGRSGQVQPAAGQGAGDMPSADRLEAAVRRLHAAALSQIAETSDPSHAPDVLSPVAMAGSDAPPVPAAASAPRESDLGNVRANFIAAARRASQTSLPEKLGSAPPLPVEPPAPVTDASEAAAEKPASSAPSLIERLRRSLDARRRPLLFGLAFLVIAAGAAQILANRPDAQEASAVPAQAVAEAPPPPASIVTVAASPAEASLLQGSSLASLPAPVKIRVDPGTVGDLPAQVPAALREAALAGDATAIYEIASRASEGRELAHDPILAAHLYESAARAGYAPAQERLAMLYEKGVGLLRDTRLALTWYERAAVVGNVRAMHNLATLLASGIDGKPDYPGALRWYTEAAEAGLQDSQFNLGVLFARGIGTRTDFSKAFQWFSLAAAQGDAEAAKKRDDVAARLTAPELAAAKTTVERWQPRPVDTTANGTAPAARGRTAALETKADPRS</sequence>
<gene>
    <name evidence="3" type="ORF">DES45_10637</name>
</gene>
<reference evidence="3 4" key="1">
    <citation type="submission" date="2018-07" db="EMBL/GenBank/DDBJ databases">
        <title>Genomic Encyclopedia of Type Strains, Phase IV (KMG-IV): sequencing the most valuable type-strain genomes for metagenomic binning, comparative biology and taxonomic classification.</title>
        <authorList>
            <person name="Goeker M."/>
        </authorList>
    </citation>
    <scope>NUCLEOTIDE SEQUENCE [LARGE SCALE GENOMIC DNA]</scope>
    <source>
        <strain evidence="3 4">DSM 14364</strain>
    </source>
</reference>
<dbReference type="InterPro" id="IPR052945">
    <property type="entry name" value="Mitotic_Regulator"/>
</dbReference>
<evidence type="ECO:0000313" key="4">
    <source>
        <dbReference type="Proteomes" id="UP000254925"/>
    </source>
</evidence>
<dbReference type="PANTHER" id="PTHR43628:SF1">
    <property type="entry name" value="CHITIN SYNTHASE REGULATORY FACTOR 2-RELATED"/>
    <property type="match status" value="1"/>
</dbReference>